<comment type="caution">
    <text evidence="1">The sequence shown here is derived from an EMBL/GenBank/DDBJ whole genome shotgun (WGS) entry which is preliminary data.</text>
</comment>
<dbReference type="Proteomes" id="UP000049685">
    <property type="component" value="Unassembled WGS sequence"/>
</dbReference>
<gene>
    <name evidence="1" type="ORF">UMC4404_09281</name>
</gene>
<dbReference type="AlphaFoldDB" id="A0A9P1L0I3"/>
<accession>A0A9P1L0I3</accession>
<reference evidence="2" key="1">
    <citation type="submission" date="2015-01" db="EMBL/GenBank/DDBJ databases">
        <authorList>
            <person name="Aslett A.Martin."/>
            <person name="De Silva Nishadi"/>
        </authorList>
    </citation>
    <scope>NUCLEOTIDE SEQUENCE [LARGE SCALE GENOMIC DNA]</scope>
    <source>
        <strain evidence="2">UMC4404</strain>
    </source>
</reference>
<evidence type="ECO:0000313" key="1">
    <source>
        <dbReference type="EMBL" id="CEO32948.1"/>
    </source>
</evidence>
<name>A0A9P1L0I3_PARSO</name>
<proteinExistence type="predicted"/>
<protein>
    <submittedName>
        <fullName evidence="1">Phage replication initiation protein</fullName>
    </submittedName>
</protein>
<dbReference type="EMBL" id="CDNY01000003">
    <property type="protein sequence ID" value="CEO32948.1"/>
    <property type="molecule type" value="Genomic_DNA"/>
</dbReference>
<sequence>MAQRRMFSLKVIDTDLFLDMPLSTQALYFHLSMRADDDGFIGNHKKIMRMIGSSDDDMKILVAKQLIIPFETGVCVIKHWRVHNYIQKDRYNPTFYKAEKALLVANDNIYEKAERMDTKCIHDVSKTETQVRLGQDRLELGQVRLETELEIEQHIDKKRVIDVVSIFFPQLDKKNTQSIINTFNKINKDIYYLIEKLLIVYDSNNTTNITGYIIKALKEDYPIRFETSLDKLILVWEDELFSKQDDLTIRKRLDYYKYKYRQEKLNRGE</sequence>
<evidence type="ECO:0000313" key="2">
    <source>
        <dbReference type="Proteomes" id="UP000049685"/>
    </source>
</evidence>
<organism evidence="1 2">
    <name type="scientific">Paraclostridium sordellii</name>
    <name type="common">Clostridium sordellii</name>
    <dbReference type="NCBI Taxonomy" id="1505"/>
    <lineage>
        <taxon>Bacteria</taxon>
        <taxon>Bacillati</taxon>
        <taxon>Bacillota</taxon>
        <taxon>Clostridia</taxon>
        <taxon>Peptostreptococcales</taxon>
        <taxon>Peptostreptococcaceae</taxon>
        <taxon>Paraclostridium</taxon>
    </lineage>
</organism>
<dbReference type="RefSeq" id="WP_057557961.1">
    <property type="nucleotide sequence ID" value="NZ_CDNY01000003.1"/>
</dbReference>